<gene>
    <name evidence="5" type="ORF">J7I42_08085</name>
</gene>
<comment type="caution">
    <text evidence="5">The sequence shown here is derived from an EMBL/GenBank/DDBJ whole genome shotgun (WGS) entry which is preliminary data.</text>
</comment>
<dbReference type="PANTHER" id="PTHR43792:SF8">
    <property type="entry name" value="[RIBOSOMAL PROTEIN US5]-ALANINE N-ACETYLTRANSFERASE"/>
    <property type="match status" value="1"/>
</dbReference>
<dbReference type="InterPro" id="IPR000182">
    <property type="entry name" value="GNAT_dom"/>
</dbReference>
<dbReference type="EMBL" id="JAGHKO010000001">
    <property type="protein sequence ID" value="MBO9200213.1"/>
    <property type="molecule type" value="Genomic_DNA"/>
</dbReference>
<evidence type="ECO:0000313" key="5">
    <source>
        <dbReference type="EMBL" id="MBO9200213.1"/>
    </source>
</evidence>
<organism evidence="5 6">
    <name type="scientific">Niastella soli</name>
    <dbReference type="NCBI Taxonomy" id="2821487"/>
    <lineage>
        <taxon>Bacteria</taxon>
        <taxon>Pseudomonadati</taxon>
        <taxon>Bacteroidota</taxon>
        <taxon>Chitinophagia</taxon>
        <taxon>Chitinophagales</taxon>
        <taxon>Chitinophagaceae</taxon>
        <taxon>Niastella</taxon>
    </lineage>
</organism>
<dbReference type="Gene3D" id="3.40.630.30">
    <property type="match status" value="1"/>
</dbReference>
<protein>
    <submittedName>
        <fullName evidence="5">GNAT family N-acetyltransferase</fullName>
    </submittedName>
</protein>
<name>A0ABS3YQP9_9BACT</name>
<dbReference type="SUPFAM" id="SSF55729">
    <property type="entry name" value="Acyl-CoA N-acyltransferases (Nat)"/>
    <property type="match status" value="1"/>
</dbReference>
<comment type="similarity">
    <text evidence="3">Belongs to the acetyltransferase family. RimJ subfamily.</text>
</comment>
<dbReference type="PANTHER" id="PTHR43792">
    <property type="entry name" value="GNAT FAMILY, PUTATIVE (AFU_ORTHOLOGUE AFUA_3G00765)-RELATED-RELATED"/>
    <property type="match status" value="1"/>
</dbReference>
<accession>A0ABS3YQP9</accession>
<dbReference type="RefSeq" id="WP_209138267.1">
    <property type="nucleotide sequence ID" value="NZ_JAGHKO010000001.1"/>
</dbReference>
<feature type="domain" description="N-acetyltransferase" evidence="4">
    <location>
        <begin position="14"/>
        <end position="181"/>
    </location>
</feature>
<reference evidence="5 6" key="1">
    <citation type="submission" date="2021-03" db="EMBL/GenBank/DDBJ databases">
        <title>Assistant Professor.</title>
        <authorList>
            <person name="Huq M.A."/>
        </authorList>
    </citation>
    <scope>NUCLEOTIDE SEQUENCE [LARGE SCALE GENOMIC DNA]</scope>
    <source>
        <strain evidence="5 6">MAH-29</strain>
    </source>
</reference>
<dbReference type="Proteomes" id="UP000677244">
    <property type="component" value="Unassembled WGS sequence"/>
</dbReference>
<evidence type="ECO:0000259" key="4">
    <source>
        <dbReference type="PROSITE" id="PS51186"/>
    </source>
</evidence>
<evidence type="ECO:0000256" key="2">
    <source>
        <dbReference type="ARBA" id="ARBA00023315"/>
    </source>
</evidence>
<sequence length="190" mass="21867">MKQTLAMKLETERLVIRDFNNSDGEALHVLYMMPETIKYNPSGYPENEEASKKMVAGWSAQPWNVSREKYTAAIVTKADLNFVGVISLDLGDHKYRKGEIWYKLLPKYWGQGLATEATKAMLSFGFEQLQLHRIECGCSIHNVASYKIMEKVGMTREGIKRKVLPLDKEWHDAYLYAILEDEYFSGAFKI</sequence>
<keyword evidence="1" id="KW-0808">Transferase</keyword>
<keyword evidence="6" id="KW-1185">Reference proteome</keyword>
<dbReference type="Pfam" id="PF13302">
    <property type="entry name" value="Acetyltransf_3"/>
    <property type="match status" value="1"/>
</dbReference>
<evidence type="ECO:0000256" key="1">
    <source>
        <dbReference type="ARBA" id="ARBA00022679"/>
    </source>
</evidence>
<evidence type="ECO:0000256" key="3">
    <source>
        <dbReference type="ARBA" id="ARBA00038502"/>
    </source>
</evidence>
<dbReference type="InterPro" id="IPR051531">
    <property type="entry name" value="N-acetyltransferase"/>
</dbReference>
<dbReference type="InterPro" id="IPR016181">
    <property type="entry name" value="Acyl_CoA_acyltransferase"/>
</dbReference>
<dbReference type="PROSITE" id="PS51186">
    <property type="entry name" value="GNAT"/>
    <property type="match status" value="1"/>
</dbReference>
<proteinExistence type="inferred from homology"/>
<evidence type="ECO:0000313" key="6">
    <source>
        <dbReference type="Proteomes" id="UP000677244"/>
    </source>
</evidence>
<keyword evidence="2" id="KW-0012">Acyltransferase</keyword>